<dbReference type="InterPro" id="IPR031811">
    <property type="entry name" value="ALGX/ALGJ_SGNH-like"/>
</dbReference>
<evidence type="ECO:0000313" key="9">
    <source>
        <dbReference type="Proteomes" id="UP000469724"/>
    </source>
</evidence>
<keyword evidence="5" id="KW-0574">Periplasm</keyword>
<dbReference type="GO" id="GO:0042121">
    <property type="term" value="P:alginic acid biosynthetic process"/>
    <property type="evidence" value="ECO:0007669"/>
    <property type="project" value="UniProtKB-UniPathway"/>
</dbReference>
<dbReference type="UniPathway" id="UPA00286"/>
<sequence length="263" mass="29542">MAARVVNLGEPISSIPQYLATMNNWMPLIDHDMVLVNIFAVNDLGELSRDELQDDGYLNRILGDLFVDVQTGRKRLDHVPHIFPLHVLDYLHTLYYYFRDGAFVHRDVPWPYTLAHGPVSPEAFVRVVANDLAICVPQTRESHRPALDRVAQLARVLSDLKARGKRVLITISPAEVQINPALFHEAAARQNADPASYDLDLPNTMIRETIQAVDPGLEIFDLTPLLRAAMARGNNPYYPSDAHWNVDGNRIVGEALADRIGRP</sequence>
<feature type="domain" description="AlgX/AlgJ SGNH hydrolase-like" evidence="7">
    <location>
        <begin position="141"/>
        <end position="260"/>
    </location>
</feature>
<comment type="caution">
    <text evidence="8">The sequence shown here is derived from an EMBL/GenBank/DDBJ whole genome shotgun (WGS) entry which is preliminary data.</text>
</comment>
<evidence type="ECO:0000313" key="8">
    <source>
        <dbReference type="EMBL" id="NDY56961.1"/>
    </source>
</evidence>
<dbReference type="Pfam" id="PF16822">
    <property type="entry name" value="ALGX"/>
    <property type="match status" value="1"/>
</dbReference>
<dbReference type="GO" id="GO:0042597">
    <property type="term" value="C:periplasmic space"/>
    <property type="evidence" value="ECO:0007669"/>
    <property type="project" value="UniProtKB-SubCell"/>
</dbReference>
<protein>
    <recommendedName>
        <fullName evidence="7">AlgX/AlgJ SGNH hydrolase-like domain-containing protein</fullName>
    </recommendedName>
</protein>
<evidence type="ECO:0000256" key="3">
    <source>
        <dbReference type="ARBA" id="ARBA00022679"/>
    </source>
</evidence>
<evidence type="ECO:0000256" key="5">
    <source>
        <dbReference type="ARBA" id="ARBA00022764"/>
    </source>
</evidence>
<evidence type="ECO:0000259" key="7">
    <source>
        <dbReference type="Pfam" id="PF16822"/>
    </source>
</evidence>
<keyword evidence="3" id="KW-0808">Transferase</keyword>
<dbReference type="RefSeq" id="WP_163302008.1">
    <property type="nucleotide sequence ID" value="NZ_JAAGRQ010000032.1"/>
</dbReference>
<keyword evidence="6" id="KW-0016">Alginate biosynthesis</keyword>
<dbReference type="GO" id="GO:0016740">
    <property type="term" value="F:transferase activity"/>
    <property type="evidence" value="ECO:0007669"/>
    <property type="project" value="UniProtKB-KW"/>
</dbReference>
<comment type="pathway">
    <text evidence="2">Glycan biosynthesis; alginate biosynthesis.</text>
</comment>
<accession>A0A7K3NL99</accession>
<dbReference type="Proteomes" id="UP000469724">
    <property type="component" value="Unassembled WGS sequence"/>
</dbReference>
<keyword evidence="9" id="KW-1185">Reference proteome</keyword>
<comment type="subcellular location">
    <subcellularLocation>
        <location evidence="1">Periplasm</location>
    </subcellularLocation>
</comment>
<organism evidence="8 9">
    <name type="scientific">Desulfolutivibrio sulfodismutans</name>
    <dbReference type="NCBI Taxonomy" id="63561"/>
    <lineage>
        <taxon>Bacteria</taxon>
        <taxon>Pseudomonadati</taxon>
        <taxon>Thermodesulfobacteriota</taxon>
        <taxon>Desulfovibrionia</taxon>
        <taxon>Desulfovibrionales</taxon>
        <taxon>Desulfovibrionaceae</taxon>
        <taxon>Desulfolutivibrio</taxon>
    </lineage>
</organism>
<gene>
    <name evidence="8" type="ORF">G3N56_09430</name>
</gene>
<name>A0A7K3NL99_9BACT</name>
<evidence type="ECO:0000256" key="2">
    <source>
        <dbReference type="ARBA" id="ARBA00005182"/>
    </source>
</evidence>
<reference evidence="8 9" key="1">
    <citation type="submission" date="2020-02" db="EMBL/GenBank/DDBJ databases">
        <title>Comparative genomics of sulfur disproportionating microorganisms.</title>
        <authorList>
            <person name="Ward L.M."/>
            <person name="Bertran E."/>
            <person name="Johnston D.T."/>
        </authorList>
    </citation>
    <scope>NUCLEOTIDE SEQUENCE [LARGE SCALE GENOMIC DNA]</scope>
    <source>
        <strain evidence="8 9">DSM 3696</strain>
    </source>
</reference>
<evidence type="ECO:0000256" key="6">
    <source>
        <dbReference type="ARBA" id="ARBA00022841"/>
    </source>
</evidence>
<proteinExistence type="predicted"/>
<evidence type="ECO:0000256" key="4">
    <source>
        <dbReference type="ARBA" id="ARBA00022729"/>
    </source>
</evidence>
<evidence type="ECO:0000256" key="1">
    <source>
        <dbReference type="ARBA" id="ARBA00004418"/>
    </source>
</evidence>
<dbReference type="AlphaFoldDB" id="A0A7K3NL99"/>
<keyword evidence="4" id="KW-0732">Signal</keyword>
<dbReference type="SUPFAM" id="SSF52266">
    <property type="entry name" value="SGNH hydrolase"/>
    <property type="match status" value="1"/>
</dbReference>
<dbReference type="EMBL" id="JAAGRQ010000032">
    <property type="protein sequence ID" value="NDY56961.1"/>
    <property type="molecule type" value="Genomic_DNA"/>
</dbReference>